<name>U5X1N6_MYCKA</name>
<dbReference type="HOGENOM" id="CLU_2634292_0_0_11"/>
<protein>
    <submittedName>
        <fullName evidence="2">Uncharacterized protein</fullName>
    </submittedName>
</protein>
<dbReference type="Proteomes" id="UP000017786">
    <property type="component" value="Chromosome"/>
</dbReference>
<reference evidence="2 3" key="1">
    <citation type="submission" date="2013-10" db="EMBL/GenBank/DDBJ databases">
        <title>Genome sequence of Mycobacterium kansasii.</title>
        <authorList>
            <consortium name="McGill University Mycobacterium genome consortium"/>
            <person name="Veyrier F.J."/>
            <person name="Behr M.A."/>
        </authorList>
    </citation>
    <scope>NUCLEOTIDE SEQUENCE [LARGE SCALE GENOMIC DNA]</scope>
    <source>
        <strain evidence="2 3">ATCC 12478</strain>
    </source>
</reference>
<dbReference type="KEGG" id="mkn:MKAN_14870"/>
<evidence type="ECO:0000313" key="3">
    <source>
        <dbReference type="Proteomes" id="UP000017786"/>
    </source>
</evidence>
<dbReference type="EMBL" id="CP006835">
    <property type="protein sequence ID" value="AGZ54250.1"/>
    <property type="molecule type" value="Genomic_DNA"/>
</dbReference>
<organism evidence="2 3">
    <name type="scientific">Mycobacterium kansasii ATCC 12478</name>
    <dbReference type="NCBI Taxonomy" id="557599"/>
    <lineage>
        <taxon>Bacteria</taxon>
        <taxon>Bacillati</taxon>
        <taxon>Actinomycetota</taxon>
        <taxon>Actinomycetes</taxon>
        <taxon>Mycobacteriales</taxon>
        <taxon>Mycobacteriaceae</taxon>
        <taxon>Mycobacterium</taxon>
    </lineage>
</organism>
<evidence type="ECO:0000313" key="2">
    <source>
        <dbReference type="EMBL" id="AGZ54250.1"/>
    </source>
</evidence>
<feature type="compositionally biased region" description="Gly residues" evidence="1">
    <location>
        <begin position="42"/>
        <end position="52"/>
    </location>
</feature>
<proteinExistence type="predicted"/>
<feature type="region of interest" description="Disordered" evidence="1">
    <location>
        <begin position="40"/>
        <end position="77"/>
    </location>
</feature>
<sequence>MRVRCHGESSYFRLWRLRSGGSIVIRGCPAGRRLARRAGHELGSGTGLGGRVGDVAAMSSPPGDDPDGGSAAEHQGN</sequence>
<accession>U5X1N6</accession>
<evidence type="ECO:0000256" key="1">
    <source>
        <dbReference type="SAM" id="MobiDB-lite"/>
    </source>
</evidence>
<dbReference type="AlphaFoldDB" id="U5X1N6"/>
<gene>
    <name evidence="2" type="ORF">MKAN_14870</name>
</gene>